<dbReference type="InterPro" id="IPR051601">
    <property type="entry name" value="Serine_prot/Carboxylest_S33"/>
</dbReference>
<keyword evidence="9" id="KW-1185">Reference proteome</keyword>
<keyword evidence="3" id="KW-0378">Hydrolase</keyword>
<protein>
    <submittedName>
        <fullName evidence="8">TAP-like protein</fullName>
    </submittedName>
</protein>
<proteinExistence type="inferred from homology"/>
<dbReference type="Pfam" id="PF08386">
    <property type="entry name" value="Abhydrolase_4"/>
    <property type="match status" value="1"/>
</dbReference>
<name>A0A1H2NFR2_9ACTN</name>
<keyword evidence="5" id="KW-0812">Transmembrane</keyword>
<dbReference type="Gene3D" id="3.40.50.1820">
    <property type="entry name" value="alpha/beta hydrolase"/>
    <property type="match status" value="1"/>
</dbReference>
<feature type="region of interest" description="Disordered" evidence="4">
    <location>
        <begin position="41"/>
        <end position="101"/>
    </location>
</feature>
<dbReference type="PANTHER" id="PTHR43248">
    <property type="entry name" value="2-SUCCINYL-6-HYDROXY-2,4-CYCLOHEXADIENE-1-CARBOXYLATE SYNTHASE"/>
    <property type="match status" value="1"/>
</dbReference>
<evidence type="ECO:0000256" key="5">
    <source>
        <dbReference type="SAM" id="Phobius"/>
    </source>
</evidence>
<organism evidence="8 9">
    <name type="scientific">Microlunatus sagamiharensis</name>
    <dbReference type="NCBI Taxonomy" id="546874"/>
    <lineage>
        <taxon>Bacteria</taxon>
        <taxon>Bacillati</taxon>
        <taxon>Actinomycetota</taxon>
        <taxon>Actinomycetes</taxon>
        <taxon>Propionibacteriales</taxon>
        <taxon>Propionibacteriaceae</taxon>
        <taxon>Microlunatus</taxon>
    </lineage>
</organism>
<evidence type="ECO:0000256" key="4">
    <source>
        <dbReference type="SAM" id="MobiDB-lite"/>
    </source>
</evidence>
<dbReference type="InterPro" id="IPR000073">
    <property type="entry name" value="AB_hydrolase_1"/>
</dbReference>
<feature type="transmembrane region" description="Helical" evidence="5">
    <location>
        <begin position="12"/>
        <end position="38"/>
    </location>
</feature>
<dbReference type="EMBL" id="LT629799">
    <property type="protein sequence ID" value="SDV04031.1"/>
    <property type="molecule type" value="Genomic_DNA"/>
</dbReference>
<evidence type="ECO:0000256" key="3">
    <source>
        <dbReference type="ARBA" id="ARBA00022801"/>
    </source>
</evidence>
<feature type="compositionally biased region" description="Low complexity" evidence="4">
    <location>
        <begin position="41"/>
        <end position="70"/>
    </location>
</feature>
<dbReference type="STRING" id="546874.SAMN04488544_3901"/>
<accession>A0A1H2NFR2</accession>
<dbReference type="InterPro" id="IPR029058">
    <property type="entry name" value="AB_hydrolase_fold"/>
</dbReference>
<dbReference type="GO" id="GO:0016787">
    <property type="term" value="F:hydrolase activity"/>
    <property type="evidence" value="ECO:0007669"/>
    <property type="project" value="UniProtKB-KW"/>
</dbReference>
<evidence type="ECO:0000256" key="1">
    <source>
        <dbReference type="ARBA" id="ARBA00010088"/>
    </source>
</evidence>
<dbReference type="InterPro" id="IPR013595">
    <property type="entry name" value="Pept_S33_TAP-like_C"/>
</dbReference>
<evidence type="ECO:0000256" key="2">
    <source>
        <dbReference type="ARBA" id="ARBA00022729"/>
    </source>
</evidence>
<dbReference type="PANTHER" id="PTHR43248:SF29">
    <property type="entry name" value="TRIPEPTIDYL AMINOPEPTIDASE"/>
    <property type="match status" value="1"/>
</dbReference>
<evidence type="ECO:0000313" key="9">
    <source>
        <dbReference type="Proteomes" id="UP000198825"/>
    </source>
</evidence>
<feature type="domain" description="Peptidase S33 tripeptidyl aminopeptidase-like C-terminal" evidence="7">
    <location>
        <begin position="455"/>
        <end position="544"/>
    </location>
</feature>
<keyword evidence="5" id="KW-1133">Transmembrane helix</keyword>
<dbReference type="Pfam" id="PF00561">
    <property type="entry name" value="Abhydrolase_1"/>
    <property type="match status" value="1"/>
</dbReference>
<evidence type="ECO:0000259" key="7">
    <source>
        <dbReference type="Pfam" id="PF08386"/>
    </source>
</evidence>
<gene>
    <name evidence="8" type="ORF">SAMN04488544_3901</name>
</gene>
<keyword evidence="2" id="KW-0732">Signal</keyword>
<evidence type="ECO:0000259" key="6">
    <source>
        <dbReference type="Pfam" id="PF00561"/>
    </source>
</evidence>
<dbReference type="PROSITE" id="PS51257">
    <property type="entry name" value="PROKAR_LIPOPROTEIN"/>
    <property type="match status" value="1"/>
</dbReference>
<evidence type="ECO:0000313" key="8">
    <source>
        <dbReference type="EMBL" id="SDV04031.1"/>
    </source>
</evidence>
<dbReference type="AlphaFoldDB" id="A0A1H2NFR2"/>
<dbReference type="SUPFAM" id="SSF53474">
    <property type="entry name" value="alpha/beta-Hydrolases"/>
    <property type="match status" value="1"/>
</dbReference>
<sequence>MRSEHTARRGRPTASAVLVLGVLVVVAVLLAGCGVLPVPTRSPASPDTGSSAPSAPSASTAPSSVAPTPADGRPLEPVPAVVPPGVTDPPAGSGPARYTGQRLDWQPCSQRAECASVSAPLDWSAPDGRALTLVVGRIRATASPRLGTLFINPGGPGGSGLSLLGGFPTQGLEHYDVASWDPRGVGRSTPVRCSGGADLDRLFSLDVSPDDDAEASVLNTAARDLGRSCLAGSGALLEHISTADTVRDLDLLRGLVGDERLHYLGFSYGTQIGAQYADTFPARTGPMVLDGAVDLDDASKVSQIQGFERALGHFATWCADQRCGLGDDRAAVLDTVKRLLTRLDASPLPGSGDRVLTQQLGLSGVLTPLYDGTSGWPRLAEALGQAVRGQGAGLLALADRGNERDRDGSYGSIATAFPAIRCLDSQATSVADADRKARALVSAAPVLGPFSGPDVFCPLWPVAPAPEARNLHRVGDRPVLVVGTTGDPATPYEYAVAMARRLDSAVLLTNEGEGHTGYGSSACVQRVVQAYLNEGRVPASGARCTAG</sequence>
<feature type="domain" description="AB hydrolase-1" evidence="6">
    <location>
        <begin position="148"/>
        <end position="307"/>
    </location>
</feature>
<dbReference type="Proteomes" id="UP000198825">
    <property type="component" value="Chromosome I"/>
</dbReference>
<comment type="similarity">
    <text evidence="1">Belongs to the peptidase S33 family.</text>
</comment>
<keyword evidence="5" id="KW-0472">Membrane</keyword>
<reference evidence="9" key="1">
    <citation type="submission" date="2016-10" db="EMBL/GenBank/DDBJ databases">
        <authorList>
            <person name="Varghese N."/>
            <person name="Submissions S."/>
        </authorList>
    </citation>
    <scope>NUCLEOTIDE SEQUENCE [LARGE SCALE GENOMIC DNA]</scope>
    <source>
        <strain evidence="9">DSM 21743</strain>
    </source>
</reference>